<evidence type="ECO:0000256" key="1">
    <source>
        <dbReference type="ARBA" id="ARBA00008348"/>
    </source>
</evidence>
<proteinExistence type="inferred from homology"/>
<evidence type="ECO:0000259" key="6">
    <source>
        <dbReference type="SMART" id="SM00363"/>
    </source>
</evidence>
<dbReference type="SUPFAM" id="SSF55174">
    <property type="entry name" value="Alpha-L RNA-binding motif"/>
    <property type="match status" value="1"/>
</dbReference>
<dbReference type="InterPro" id="IPR006145">
    <property type="entry name" value="PsdUridine_synth_RsuA/RluA"/>
</dbReference>
<dbReference type="EC" id="5.4.99.-" evidence="5"/>
<dbReference type="CDD" id="cd02870">
    <property type="entry name" value="PseudoU_synth_RsuA_like"/>
    <property type="match status" value="1"/>
</dbReference>
<dbReference type="GO" id="GO:0000455">
    <property type="term" value="P:enzyme-directed rRNA pseudouridine synthesis"/>
    <property type="evidence" value="ECO:0007669"/>
    <property type="project" value="UniProtKB-ARBA"/>
</dbReference>
<dbReference type="InterPro" id="IPR020103">
    <property type="entry name" value="PsdUridine_synth_cat_dom_sf"/>
</dbReference>
<dbReference type="Gene3D" id="3.30.70.1560">
    <property type="entry name" value="Alpha-L RNA-binding motif"/>
    <property type="match status" value="1"/>
</dbReference>
<gene>
    <name evidence="7" type="ORF">CWE10_05215</name>
</gene>
<dbReference type="PANTHER" id="PTHR47683">
    <property type="entry name" value="PSEUDOURIDINE SYNTHASE FAMILY PROTEIN-RELATED"/>
    <property type="match status" value="1"/>
</dbReference>
<evidence type="ECO:0000256" key="5">
    <source>
        <dbReference type="RuleBase" id="RU003887"/>
    </source>
</evidence>
<dbReference type="PROSITE" id="PS01149">
    <property type="entry name" value="PSI_RSU"/>
    <property type="match status" value="1"/>
</dbReference>
<dbReference type="Pfam" id="PF00849">
    <property type="entry name" value="PseudoU_synth_2"/>
    <property type="match status" value="1"/>
</dbReference>
<dbReference type="InterPro" id="IPR050343">
    <property type="entry name" value="RsuA_PseudoU_synthase"/>
</dbReference>
<keyword evidence="3 5" id="KW-0413">Isomerase</keyword>
<sequence>MAERLQKVMARAGVASRRHCEALIQAGRVTVNGQVVTQLGTKVVPGKDVIEVDGRPLGTPETKVYVMLNKPKGYVSTLYDPQGRPKVIDLLGDEVAQRVYPVGRLDFDTEGLLLLTNDGDLAHGLMHPSRMVKKTYIVKVRGVPGPAKLRALQEGIELEDGPTAPAEVKMLDVRPPNSATLSVRIHEGRNRQVRRMFAALGHEVIHLRRTTLGPLKLGDLPVGEWRYLTDQEVADLYRAAGLRLGGRPRRAGRR</sequence>
<dbReference type="EMBL" id="PIUK01000032">
    <property type="protein sequence ID" value="MBY6275611.1"/>
    <property type="molecule type" value="Genomic_DNA"/>
</dbReference>
<dbReference type="GO" id="GO:0003723">
    <property type="term" value="F:RNA binding"/>
    <property type="evidence" value="ECO:0007669"/>
    <property type="project" value="UniProtKB-KW"/>
</dbReference>
<dbReference type="PROSITE" id="PS50889">
    <property type="entry name" value="S4"/>
    <property type="match status" value="1"/>
</dbReference>
<dbReference type="InterPro" id="IPR036986">
    <property type="entry name" value="S4_RNA-bd_sf"/>
</dbReference>
<accession>A0A953I269</accession>
<dbReference type="SUPFAM" id="SSF55120">
    <property type="entry name" value="Pseudouridine synthase"/>
    <property type="match status" value="1"/>
</dbReference>
<dbReference type="InterPro" id="IPR042092">
    <property type="entry name" value="PsdUridine_s_RsuA/RluB/E/F_cat"/>
</dbReference>
<dbReference type="GO" id="GO:0005829">
    <property type="term" value="C:cytosol"/>
    <property type="evidence" value="ECO:0007669"/>
    <property type="project" value="UniProtKB-ARBA"/>
</dbReference>
<dbReference type="Proteomes" id="UP000732377">
    <property type="component" value="Unassembled WGS sequence"/>
</dbReference>
<dbReference type="NCBIfam" id="TIGR00093">
    <property type="entry name" value="pseudouridine synthase"/>
    <property type="match status" value="1"/>
</dbReference>
<dbReference type="InterPro" id="IPR000748">
    <property type="entry name" value="PsdUridine_synth_RsuA/RluB/E/F"/>
</dbReference>
<evidence type="ECO:0000256" key="3">
    <source>
        <dbReference type="ARBA" id="ARBA00023235"/>
    </source>
</evidence>
<feature type="domain" description="RNA-binding S4" evidence="6">
    <location>
        <begin position="3"/>
        <end position="72"/>
    </location>
</feature>
<comment type="caution">
    <text evidence="7">The sequence shown here is derived from an EMBL/GenBank/DDBJ whole genome shotgun (WGS) entry which is preliminary data.</text>
</comment>
<evidence type="ECO:0000256" key="2">
    <source>
        <dbReference type="ARBA" id="ARBA00022884"/>
    </source>
</evidence>
<organism evidence="7 8">
    <name type="scientific">Symbiobacterium thermophilum</name>
    <dbReference type="NCBI Taxonomy" id="2734"/>
    <lineage>
        <taxon>Bacteria</taxon>
        <taxon>Bacillati</taxon>
        <taxon>Bacillota</taxon>
        <taxon>Clostridia</taxon>
        <taxon>Eubacteriales</taxon>
        <taxon>Symbiobacteriaceae</taxon>
        <taxon>Symbiobacterium</taxon>
    </lineage>
</organism>
<dbReference type="CDD" id="cd00165">
    <property type="entry name" value="S4"/>
    <property type="match status" value="1"/>
</dbReference>
<name>A0A953I269_SYMTR</name>
<evidence type="ECO:0000313" key="8">
    <source>
        <dbReference type="Proteomes" id="UP000732377"/>
    </source>
</evidence>
<comment type="similarity">
    <text evidence="1 5">Belongs to the pseudouridine synthase RsuA family.</text>
</comment>
<evidence type="ECO:0000313" key="7">
    <source>
        <dbReference type="EMBL" id="MBY6275611.1"/>
    </source>
</evidence>
<dbReference type="AlphaFoldDB" id="A0A953I269"/>
<dbReference type="Pfam" id="PF01479">
    <property type="entry name" value="S4"/>
    <property type="match status" value="1"/>
</dbReference>
<evidence type="ECO:0000256" key="4">
    <source>
        <dbReference type="PROSITE-ProRule" id="PRU00182"/>
    </source>
</evidence>
<dbReference type="GO" id="GO:0120159">
    <property type="term" value="F:rRNA pseudouridine synthase activity"/>
    <property type="evidence" value="ECO:0007669"/>
    <property type="project" value="UniProtKB-ARBA"/>
</dbReference>
<dbReference type="InterPro" id="IPR002942">
    <property type="entry name" value="S4_RNA-bd"/>
</dbReference>
<dbReference type="InterPro" id="IPR018496">
    <property type="entry name" value="PsdUridine_synth_RsuA/RluB_CS"/>
</dbReference>
<dbReference type="FunFam" id="3.10.290.10:FF:000003">
    <property type="entry name" value="Pseudouridine synthase"/>
    <property type="match status" value="1"/>
</dbReference>
<dbReference type="FunFam" id="3.30.70.1560:FF:000001">
    <property type="entry name" value="Pseudouridine synthase"/>
    <property type="match status" value="1"/>
</dbReference>
<dbReference type="InterPro" id="IPR020094">
    <property type="entry name" value="TruA/RsuA/RluB/E/F_N"/>
</dbReference>
<dbReference type="Gene3D" id="3.10.290.10">
    <property type="entry name" value="RNA-binding S4 domain"/>
    <property type="match status" value="1"/>
</dbReference>
<reference evidence="7" key="1">
    <citation type="submission" date="2017-11" db="EMBL/GenBank/DDBJ databases">
        <title>Three new genomes from thermophilic consortium.</title>
        <authorList>
            <person name="Quaggio R."/>
            <person name="Amgarten D."/>
            <person name="Setubal J.C."/>
        </authorList>
    </citation>
    <scope>NUCLEOTIDE SEQUENCE</scope>
    <source>
        <strain evidence="7">ZCTH01-B2</strain>
    </source>
</reference>
<dbReference type="Gene3D" id="3.30.70.580">
    <property type="entry name" value="Pseudouridine synthase I, catalytic domain, N-terminal subdomain"/>
    <property type="match status" value="1"/>
</dbReference>
<protein>
    <recommendedName>
        <fullName evidence="5">Pseudouridine synthase</fullName>
        <ecNumber evidence="5">5.4.99.-</ecNumber>
    </recommendedName>
</protein>
<dbReference type="SMART" id="SM00363">
    <property type="entry name" value="S4"/>
    <property type="match status" value="1"/>
</dbReference>
<keyword evidence="2 4" id="KW-0694">RNA-binding</keyword>
<dbReference type="PANTHER" id="PTHR47683:SF2">
    <property type="entry name" value="RNA-BINDING S4 DOMAIN-CONTAINING PROTEIN"/>
    <property type="match status" value="1"/>
</dbReference>